<keyword evidence="4" id="KW-1133">Transmembrane helix</keyword>
<dbReference type="OrthoDB" id="10020193at2759"/>
<dbReference type="Pfam" id="PF09779">
    <property type="entry name" value="Ima1_N"/>
    <property type="match status" value="1"/>
</dbReference>
<protein>
    <submittedName>
        <fullName evidence="11">Ima1_N domain-containing protein</fullName>
    </submittedName>
</protein>
<dbReference type="Proteomes" id="UP000270296">
    <property type="component" value="Unassembled WGS sequence"/>
</dbReference>
<evidence type="ECO:0000313" key="11">
    <source>
        <dbReference type="WBParaSite" id="SBAD_0000394201-mRNA-1"/>
    </source>
</evidence>
<proteinExistence type="inferred from homology"/>
<keyword evidence="7" id="KW-0732">Signal</keyword>
<dbReference type="PANTHER" id="PTHR28646:SF1">
    <property type="entry name" value="TRANSMEMBRANE PROTEIN 201"/>
    <property type="match status" value="1"/>
</dbReference>
<evidence type="ECO:0000256" key="3">
    <source>
        <dbReference type="ARBA" id="ARBA00022692"/>
    </source>
</evidence>
<dbReference type="GO" id="GO:0005637">
    <property type="term" value="C:nuclear inner membrane"/>
    <property type="evidence" value="ECO:0007669"/>
    <property type="project" value="UniProtKB-SubCell"/>
</dbReference>
<dbReference type="AlphaFoldDB" id="A0A183IJH6"/>
<dbReference type="EMBL" id="UZAM01007939">
    <property type="protein sequence ID" value="VDP02306.1"/>
    <property type="molecule type" value="Genomic_DNA"/>
</dbReference>
<evidence type="ECO:0000256" key="5">
    <source>
        <dbReference type="ARBA" id="ARBA00023136"/>
    </source>
</evidence>
<evidence type="ECO:0000313" key="10">
    <source>
        <dbReference type="Proteomes" id="UP000270296"/>
    </source>
</evidence>
<keyword evidence="5" id="KW-0472">Membrane</keyword>
<evidence type="ECO:0000259" key="8">
    <source>
        <dbReference type="Pfam" id="PF09779"/>
    </source>
</evidence>
<dbReference type="GO" id="GO:0051015">
    <property type="term" value="F:actin filament binding"/>
    <property type="evidence" value="ECO:0007669"/>
    <property type="project" value="TreeGrafter"/>
</dbReference>
<feature type="signal peptide" evidence="7">
    <location>
        <begin position="1"/>
        <end position="17"/>
    </location>
</feature>
<evidence type="ECO:0000256" key="6">
    <source>
        <dbReference type="ARBA" id="ARBA00023242"/>
    </source>
</evidence>
<organism evidence="11">
    <name type="scientific">Soboliphyme baturini</name>
    <dbReference type="NCBI Taxonomy" id="241478"/>
    <lineage>
        <taxon>Eukaryota</taxon>
        <taxon>Metazoa</taxon>
        <taxon>Ecdysozoa</taxon>
        <taxon>Nematoda</taxon>
        <taxon>Enoplea</taxon>
        <taxon>Dorylaimia</taxon>
        <taxon>Dioctophymatida</taxon>
        <taxon>Dioctophymatoidea</taxon>
        <taxon>Soboliphymatidae</taxon>
        <taxon>Soboliphyme</taxon>
    </lineage>
</organism>
<dbReference type="PANTHER" id="PTHR28646">
    <property type="entry name" value="TRANSMEMBRANE PROTEIN 201"/>
    <property type="match status" value="1"/>
</dbReference>
<dbReference type="InterPro" id="IPR018617">
    <property type="entry name" value="Ima1_N"/>
</dbReference>
<keyword evidence="10" id="KW-1185">Reference proteome</keyword>
<comment type="similarity">
    <text evidence="2">Belongs to the TMEM201 family.</text>
</comment>
<evidence type="ECO:0000313" key="9">
    <source>
        <dbReference type="EMBL" id="VDP02306.1"/>
    </source>
</evidence>
<name>A0A183IJH6_9BILA</name>
<keyword evidence="3" id="KW-0812">Transmembrane</keyword>
<dbReference type="InterPro" id="IPR040041">
    <property type="entry name" value="TMEM201"/>
</dbReference>
<evidence type="ECO:0000256" key="7">
    <source>
        <dbReference type="SAM" id="SignalP"/>
    </source>
</evidence>
<reference evidence="11" key="1">
    <citation type="submission" date="2016-06" db="UniProtKB">
        <authorList>
            <consortium name="WormBaseParasite"/>
        </authorList>
    </citation>
    <scope>IDENTIFICATION</scope>
</reference>
<accession>A0A183IJH6</accession>
<gene>
    <name evidence="9" type="ORF">SBAD_LOCUS3772</name>
</gene>
<reference evidence="9 10" key="2">
    <citation type="submission" date="2018-11" db="EMBL/GenBank/DDBJ databases">
        <authorList>
            <consortium name="Pathogen Informatics"/>
        </authorList>
    </citation>
    <scope>NUCLEOTIDE SEQUENCE [LARGE SCALE GENOMIC DNA]</scope>
</reference>
<dbReference type="GO" id="GO:0005521">
    <property type="term" value="F:lamin binding"/>
    <property type="evidence" value="ECO:0007669"/>
    <property type="project" value="TreeGrafter"/>
</dbReference>
<feature type="domain" description="Ima1 N-terminal" evidence="8">
    <location>
        <begin position="15"/>
        <end position="53"/>
    </location>
</feature>
<sequence>MPLQFFLRLKISTSVSCWFCGCSHKVRWRNRNSWVCPSCEQYNGFNKDGNLARSPKCLTDY</sequence>
<dbReference type="WBParaSite" id="SBAD_0000394201-mRNA-1">
    <property type="protein sequence ID" value="SBAD_0000394201-mRNA-1"/>
    <property type="gene ID" value="SBAD_0000394201"/>
</dbReference>
<evidence type="ECO:0000256" key="1">
    <source>
        <dbReference type="ARBA" id="ARBA00004473"/>
    </source>
</evidence>
<comment type="subcellular location">
    <subcellularLocation>
        <location evidence="1">Nucleus inner membrane</location>
        <topology evidence="1">Multi-pass membrane protein</topology>
    </subcellularLocation>
</comment>
<dbReference type="GO" id="GO:0030473">
    <property type="term" value="P:nuclear migration along microtubule"/>
    <property type="evidence" value="ECO:0007669"/>
    <property type="project" value="TreeGrafter"/>
</dbReference>
<keyword evidence="6" id="KW-0539">Nucleus</keyword>
<evidence type="ECO:0000256" key="4">
    <source>
        <dbReference type="ARBA" id="ARBA00022989"/>
    </source>
</evidence>
<evidence type="ECO:0000256" key="2">
    <source>
        <dbReference type="ARBA" id="ARBA00007600"/>
    </source>
</evidence>
<feature type="chain" id="PRO_5043140057" evidence="7">
    <location>
        <begin position="18"/>
        <end position="61"/>
    </location>
</feature>